<sequence>MKLRLKVANADKRRNGSAEALALRGRFPIFPEKTALRMGRVIRTGDTPASRRHQYLRSCAEVLHLLAKRAHFDDEARDMVAFFVFNLRGIAQTIEESAQSWENRGYWRKAESLRENWRWTRTAADELERLIRQDRWEAIPSVLLRLMPHFQHITVASITRNADWWCGALKALLRSTTRS</sequence>
<gene>
    <name evidence="1" type="ordered locus">Rmar_0198</name>
</gene>
<evidence type="ECO:0000313" key="2">
    <source>
        <dbReference type="Proteomes" id="UP000002221"/>
    </source>
</evidence>
<reference evidence="1 2" key="1">
    <citation type="journal article" date="2009" name="Stand. Genomic Sci.">
        <title>Complete genome sequence of Rhodothermus marinus type strain (R-10).</title>
        <authorList>
            <person name="Nolan M."/>
            <person name="Tindall B.J."/>
            <person name="Pomrenke H."/>
            <person name="Lapidus A."/>
            <person name="Copeland A."/>
            <person name="Glavina Del Rio T."/>
            <person name="Lucas S."/>
            <person name="Chen F."/>
            <person name="Tice H."/>
            <person name="Cheng J.F."/>
            <person name="Saunders E."/>
            <person name="Han C."/>
            <person name="Bruce D."/>
            <person name="Goodwin L."/>
            <person name="Chain P."/>
            <person name="Pitluck S."/>
            <person name="Ovchinikova G."/>
            <person name="Pati A."/>
            <person name="Ivanova N."/>
            <person name="Mavromatis K."/>
            <person name="Chen A."/>
            <person name="Palaniappan K."/>
            <person name="Land M."/>
            <person name="Hauser L."/>
            <person name="Chang Y.J."/>
            <person name="Jeffries C.D."/>
            <person name="Brettin T."/>
            <person name="Goker M."/>
            <person name="Bristow J."/>
            <person name="Eisen J.A."/>
            <person name="Markowitz V."/>
            <person name="Hugenholtz P."/>
            <person name="Kyrpides N.C."/>
            <person name="Klenk H.P."/>
            <person name="Detter J.C."/>
        </authorList>
    </citation>
    <scope>NUCLEOTIDE SEQUENCE [LARGE SCALE GENOMIC DNA]</scope>
    <source>
        <strain evidence="2">ATCC 43812 / DSM 4252 / R-10</strain>
    </source>
</reference>
<dbReference type="OrthoDB" id="1524848at2"/>
<dbReference type="EMBL" id="CP001807">
    <property type="protein sequence ID" value="ACY47104.1"/>
    <property type="molecule type" value="Genomic_DNA"/>
</dbReference>
<dbReference type="STRING" id="518766.Rmar_0198"/>
<dbReference type="KEGG" id="rmr:Rmar_0198"/>
<protein>
    <submittedName>
        <fullName evidence="1">Uncharacterized protein</fullName>
    </submittedName>
</protein>
<dbReference type="eggNOG" id="ENOG502ZXTA">
    <property type="taxonomic scope" value="Bacteria"/>
</dbReference>
<accession>D0MCZ4</accession>
<dbReference type="HOGENOM" id="CLU_1502342_0_0_10"/>
<dbReference type="AlphaFoldDB" id="D0MCZ4"/>
<evidence type="ECO:0000313" key="1">
    <source>
        <dbReference type="EMBL" id="ACY47104.1"/>
    </source>
</evidence>
<name>D0MCZ4_RHOM4</name>
<keyword evidence="2" id="KW-1185">Reference proteome</keyword>
<proteinExistence type="predicted"/>
<dbReference type="Proteomes" id="UP000002221">
    <property type="component" value="Chromosome"/>
</dbReference>
<organism evidence="1 2">
    <name type="scientific">Rhodothermus marinus (strain ATCC 43812 / DSM 4252 / R-10)</name>
    <name type="common">Rhodothermus obamensis</name>
    <dbReference type="NCBI Taxonomy" id="518766"/>
    <lineage>
        <taxon>Bacteria</taxon>
        <taxon>Pseudomonadati</taxon>
        <taxon>Rhodothermota</taxon>
        <taxon>Rhodothermia</taxon>
        <taxon>Rhodothermales</taxon>
        <taxon>Rhodothermaceae</taxon>
        <taxon>Rhodothermus</taxon>
    </lineage>
</organism>